<dbReference type="EC" id="5.3.1.28" evidence="10"/>
<dbReference type="InterPro" id="IPR050099">
    <property type="entry name" value="SIS_GmhA/DiaA_subfam"/>
</dbReference>
<dbReference type="InterPro" id="IPR046348">
    <property type="entry name" value="SIS_dom_sf"/>
</dbReference>
<organism evidence="12 13">
    <name type="scientific">Deinococcus sedimenti</name>
    <dbReference type="NCBI Taxonomy" id="1867090"/>
    <lineage>
        <taxon>Bacteria</taxon>
        <taxon>Thermotogati</taxon>
        <taxon>Deinococcota</taxon>
        <taxon>Deinococci</taxon>
        <taxon>Deinococcales</taxon>
        <taxon>Deinococcaceae</taxon>
        <taxon>Deinococcus</taxon>
    </lineage>
</organism>
<feature type="binding site" evidence="10">
    <location>
        <position position="269"/>
    </location>
    <ligand>
        <name>substrate</name>
    </ligand>
</feature>
<dbReference type="RefSeq" id="WP_189073049.1">
    <property type="nucleotide sequence ID" value="NZ_BMQN01000003.1"/>
</dbReference>
<keyword evidence="13" id="KW-1185">Reference proteome</keyword>
<feature type="binding site" evidence="10">
    <location>
        <position position="384"/>
    </location>
    <ligand>
        <name>Zn(2+)</name>
        <dbReference type="ChEBI" id="CHEBI:29105"/>
    </ligand>
</feature>
<dbReference type="NCBIfam" id="TIGR01656">
    <property type="entry name" value="Histidinol-ppas"/>
    <property type="match status" value="1"/>
</dbReference>
<evidence type="ECO:0000259" key="11">
    <source>
        <dbReference type="PROSITE" id="PS51464"/>
    </source>
</evidence>
<comment type="similarity">
    <text evidence="3 10">Belongs to the SIS family. GmhA subfamily.</text>
</comment>
<feature type="binding site" evidence="10">
    <location>
        <begin position="256"/>
        <end position="258"/>
    </location>
    <ligand>
        <name>substrate</name>
    </ligand>
</feature>
<dbReference type="PANTHER" id="PTHR30390:SF6">
    <property type="entry name" value="DNAA INITIATOR-ASSOCIATING PROTEIN DIAA"/>
    <property type="match status" value="1"/>
</dbReference>
<gene>
    <name evidence="10" type="primary">gmhA</name>
    <name evidence="12" type="ORF">GCM10008960_20280</name>
</gene>
<evidence type="ECO:0000256" key="10">
    <source>
        <dbReference type="HAMAP-Rule" id="MF_00067"/>
    </source>
</evidence>
<keyword evidence="9 10" id="KW-0119">Carbohydrate metabolism</keyword>
<feature type="domain" description="SIS" evidence="11">
    <location>
        <begin position="241"/>
        <end position="403"/>
    </location>
</feature>
<dbReference type="InterPro" id="IPR036412">
    <property type="entry name" value="HAD-like_sf"/>
</dbReference>
<comment type="cofactor">
    <cofactor evidence="10">
        <name>Zn(2+)</name>
        <dbReference type="ChEBI" id="CHEBI:29105"/>
    </cofactor>
    <text evidence="10">Binds 1 zinc ion per subunit.</text>
</comment>
<feature type="binding site" evidence="10">
    <location>
        <begin position="324"/>
        <end position="326"/>
    </location>
    <ligand>
        <name>substrate</name>
    </ligand>
</feature>
<dbReference type="InterPro" id="IPR023214">
    <property type="entry name" value="HAD_sf"/>
</dbReference>
<keyword evidence="7 10" id="KW-0862">Zinc</keyword>
<evidence type="ECO:0000256" key="1">
    <source>
        <dbReference type="ARBA" id="ARBA00000348"/>
    </source>
</evidence>
<proteinExistence type="inferred from homology"/>
<feature type="binding site" evidence="10">
    <location>
        <position position="376"/>
    </location>
    <ligand>
        <name>Zn(2+)</name>
        <dbReference type="ChEBI" id="CHEBI:29105"/>
    </ligand>
</feature>
<dbReference type="InterPro" id="IPR001347">
    <property type="entry name" value="SIS_dom"/>
</dbReference>
<dbReference type="InterPro" id="IPR035461">
    <property type="entry name" value="GmhA/DiaA"/>
</dbReference>
<keyword evidence="4 10" id="KW-0963">Cytoplasm</keyword>
<dbReference type="Gene3D" id="3.40.50.10490">
    <property type="entry name" value="Glucose-6-phosphate isomerase like protein, domain 1"/>
    <property type="match status" value="1"/>
</dbReference>
<evidence type="ECO:0000256" key="8">
    <source>
        <dbReference type="ARBA" id="ARBA00023235"/>
    </source>
</evidence>
<evidence type="ECO:0000256" key="5">
    <source>
        <dbReference type="ARBA" id="ARBA00022723"/>
    </source>
</evidence>
<dbReference type="CDD" id="cd07503">
    <property type="entry name" value="HAD_HisB-N"/>
    <property type="match status" value="1"/>
</dbReference>
<dbReference type="HAMAP" id="MF_00067">
    <property type="entry name" value="GmhA"/>
    <property type="match status" value="1"/>
</dbReference>
<dbReference type="Pfam" id="PF13242">
    <property type="entry name" value="Hydrolase_like"/>
    <property type="match status" value="1"/>
</dbReference>
<dbReference type="PROSITE" id="PS51464">
    <property type="entry name" value="SIS"/>
    <property type="match status" value="1"/>
</dbReference>
<dbReference type="Pfam" id="PF13580">
    <property type="entry name" value="SIS_2"/>
    <property type="match status" value="1"/>
</dbReference>
<dbReference type="PANTHER" id="PTHR30390">
    <property type="entry name" value="SEDOHEPTULOSE 7-PHOSPHATE ISOMERASE / DNAA INITIATOR-ASSOCIATING FACTOR FOR REPLICATION INITIATION"/>
    <property type="match status" value="1"/>
</dbReference>
<evidence type="ECO:0000256" key="3">
    <source>
        <dbReference type="ARBA" id="ARBA00009894"/>
    </source>
</evidence>
<evidence type="ECO:0000256" key="6">
    <source>
        <dbReference type="ARBA" id="ARBA00022801"/>
    </source>
</evidence>
<comment type="function">
    <text evidence="10">Catalyzes the isomerization of sedoheptulose 7-phosphate in D-glycero-D-manno-heptose 7-phosphate.</text>
</comment>
<dbReference type="Gene3D" id="3.40.50.1000">
    <property type="entry name" value="HAD superfamily/HAD-like"/>
    <property type="match status" value="1"/>
</dbReference>
<keyword evidence="6" id="KW-0378">Hydrolase</keyword>
<feature type="binding site" evidence="10">
    <location>
        <begin position="298"/>
        <end position="299"/>
    </location>
    <ligand>
        <name>substrate</name>
    </ligand>
</feature>
<protein>
    <recommendedName>
        <fullName evidence="10">Phosphoheptose isomerase</fullName>
        <ecNumber evidence="10">5.3.1.28</ecNumber>
    </recommendedName>
    <alternativeName>
        <fullName evidence="10">Sedoheptulose 7-phosphate isomerase</fullName>
    </alternativeName>
</protein>
<feature type="binding site" evidence="10">
    <location>
        <position position="376"/>
    </location>
    <ligand>
        <name>substrate</name>
    </ligand>
</feature>
<dbReference type="EMBL" id="BMQN01000003">
    <property type="protein sequence ID" value="GGR93244.1"/>
    <property type="molecule type" value="Genomic_DNA"/>
</dbReference>
<dbReference type="SUPFAM" id="SSF56784">
    <property type="entry name" value="HAD-like"/>
    <property type="match status" value="1"/>
</dbReference>
<comment type="caution">
    <text evidence="12">The sequence shown here is derived from an EMBL/GenBank/DDBJ whole genome shotgun (WGS) entry which is preliminary data.</text>
</comment>
<dbReference type="InterPro" id="IPR006549">
    <property type="entry name" value="HAD-SF_hydro_IIIA"/>
</dbReference>
<reference evidence="13" key="1">
    <citation type="journal article" date="2019" name="Int. J. Syst. Evol. Microbiol.">
        <title>The Global Catalogue of Microorganisms (GCM) 10K type strain sequencing project: providing services to taxonomists for standard genome sequencing and annotation.</title>
        <authorList>
            <consortium name="The Broad Institute Genomics Platform"/>
            <consortium name="The Broad Institute Genome Sequencing Center for Infectious Disease"/>
            <person name="Wu L."/>
            <person name="Ma J."/>
        </authorList>
    </citation>
    <scope>NUCLEOTIDE SEQUENCE [LARGE SCALE GENOMIC DNA]</scope>
    <source>
        <strain evidence="13">JCM 31405</strain>
    </source>
</reference>
<feature type="binding site" evidence="10">
    <location>
        <position position="269"/>
    </location>
    <ligand>
        <name>Zn(2+)</name>
        <dbReference type="ChEBI" id="CHEBI:29105"/>
    </ligand>
</feature>
<sequence>MTERFVLLDRDGVLNVDRPDSVTSVAQLQLLPGAAQGVALLNRKGYRVLVITNQSVVGRGLLSPADLGAIHTVIQTEVGAFGGHIDAFFVCPHDRHEGCACRKPQPGLLLKAAQQYGFQLAHTDFVGDASSDIEAARRAGAEPVVVLTGKTKTPADLSVRHYRSLYDYAQCQPALITGEPAWQRKEVHPTMTLDHSIHGAVPEEFTAAGLRTMQDRFESHLSAVENLRTQLPLLQTVAQALVQCLQRGSKVLWMGNGGSASDSQHLAAELVGRFVLERRGLASVALTTDTSILTAVGNDYGFEEIFARQIEALCQPGDVVIGLSTSGNSPNVLRALQRARQLGAVTVGLTGGSGGAMATQCDHCVIVAADSTARVQECHILIGHLLCEQVDAAYTAGLLAQEAGANPGGSGA</sequence>
<feature type="binding site" evidence="10">
    <location>
        <position position="265"/>
    </location>
    <ligand>
        <name>Zn(2+)</name>
        <dbReference type="ChEBI" id="CHEBI:29105"/>
    </ligand>
</feature>
<evidence type="ECO:0000256" key="2">
    <source>
        <dbReference type="ARBA" id="ARBA00004496"/>
    </source>
</evidence>
<dbReference type="NCBIfam" id="TIGR01662">
    <property type="entry name" value="HAD-SF-IIIA"/>
    <property type="match status" value="1"/>
</dbReference>
<dbReference type="InterPro" id="IPR004515">
    <property type="entry name" value="Phosphoheptose_Isoase"/>
</dbReference>
<evidence type="ECO:0000256" key="9">
    <source>
        <dbReference type="ARBA" id="ARBA00023277"/>
    </source>
</evidence>
<comment type="subcellular location">
    <subcellularLocation>
        <location evidence="2 10">Cytoplasm</location>
    </subcellularLocation>
</comment>
<dbReference type="CDD" id="cd05006">
    <property type="entry name" value="SIS_GmhA"/>
    <property type="match status" value="1"/>
</dbReference>
<evidence type="ECO:0000256" key="4">
    <source>
        <dbReference type="ARBA" id="ARBA00022490"/>
    </source>
</evidence>
<dbReference type="Proteomes" id="UP000644548">
    <property type="component" value="Unassembled WGS sequence"/>
</dbReference>
<evidence type="ECO:0000313" key="12">
    <source>
        <dbReference type="EMBL" id="GGR93244.1"/>
    </source>
</evidence>
<dbReference type="SUPFAM" id="SSF53697">
    <property type="entry name" value="SIS domain"/>
    <property type="match status" value="1"/>
</dbReference>
<evidence type="ECO:0000256" key="7">
    <source>
        <dbReference type="ARBA" id="ARBA00022833"/>
    </source>
</evidence>
<comment type="catalytic activity">
    <reaction evidence="1 10">
        <text>2 D-sedoheptulose 7-phosphate = D-glycero-alpha-D-manno-heptose 7-phosphate + D-glycero-beta-D-manno-heptose 7-phosphate</text>
        <dbReference type="Rhea" id="RHEA:27489"/>
        <dbReference type="ChEBI" id="CHEBI:57483"/>
        <dbReference type="ChEBI" id="CHEBI:60203"/>
        <dbReference type="ChEBI" id="CHEBI:60204"/>
        <dbReference type="EC" id="5.3.1.28"/>
    </reaction>
</comment>
<comment type="pathway">
    <text evidence="10">Carbohydrate biosynthesis; D-glycero-D-manno-heptose 7-phosphate biosynthesis; D-glycero-alpha-D-manno-heptose 7-phosphate and D-glycero-beta-D-manno-heptose 7-phosphate from sedoheptulose 7-phosphate: step 1/1.</text>
</comment>
<feature type="binding site" evidence="10">
    <location>
        <position position="329"/>
    </location>
    <ligand>
        <name>substrate</name>
    </ligand>
</feature>
<evidence type="ECO:0000313" key="13">
    <source>
        <dbReference type="Proteomes" id="UP000644548"/>
    </source>
</evidence>
<accession>A0ABQ2S4H7</accession>
<comment type="miscellaneous">
    <text evidence="10">The reaction produces a racemic mixture of D-glycero-alpha-D-manno-heptose 7-phosphate and D-glycero-beta-D-manno-heptose 7-phosphate.</text>
</comment>
<keyword evidence="5 10" id="KW-0479">Metal-binding</keyword>
<dbReference type="InterPro" id="IPR006543">
    <property type="entry name" value="Histidinol-phos"/>
</dbReference>
<name>A0ABQ2S4H7_9DEIO</name>
<keyword evidence="8 10" id="KW-0413">Isomerase</keyword>